<evidence type="ECO:0000313" key="3">
    <source>
        <dbReference type="Proteomes" id="UP001316087"/>
    </source>
</evidence>
<reference evidence="2 3" key="1">
    <citation type="submission" date="2022-03" db="EMBL/GenBank/DDBJ databases">
        <authorList>
            <person name="Jo J.-H."/>
            <person name="Im W.-T."/>
        </authorList>
    </citation>
    <scope>NUCLEOTIDE SEQUENCE [LARGE SCALE GENOMIC DNA]</scope>
    <source>
        <strain evidence="2 3">MA9</strain>
    </source>
</reference>
<organism evidence="2 3">
    <name type="scientific">Solibacillus palustris</name>
    <dbReference type="NCBI Taxonomy" id="2908203"/>
    <lineage>
        <taxon>Bacteria</taxon>
        <taxon>Bacillati</taxon>
        <taxon>Bacillota</taxon>
        <taxon>Bacilli</taxon>
        <taxon>Bacillales</taxon>
        <taxon>Caryophanaceae</taxon>
        <taxon>Solibacillus</taxon>
    </lineage>
</organism>
<keyword evidence="1" id="KW-1133">Transmembrane helix</keyword>
<name>A0ABS9UDT4_9BACL</name>
<dbReference type="RefSeq" id="WP_241369534.1">
    <property type="nucleotide sequence ID" value="NZ_JAKZFC010000003.1"/>
</dbReference>
<sequence>MKITIIVIAVVVIFIITGLFLTAVNWGYKVKHTVDTITHDDSEQMKEVKK</sequence>
<keyword evidence="1" id="KW-0472">Membrane</keyword>
<keyword evidence="3" id="KW-1185">Reference proteome</keyword>
<accession>A0ABS9UDT4</accession>
<proteinExistence type="predicted"/>
<keyword evidence="1" id="KW-0812">Transmembrane</keyword>
<protein>
    <submittedName>
        <fullName evidence="2">YtzI protein</fullName>
    </submittedName>
</protein>
<comment type="caution">
    <text evidence="2">The sequence shown here is derived from an EMBL/GenBank/DDBJ whole genome shotgun (WGS) entry which is preliminary data.</text>
</comment>
<dbReference type="Proteomes" id="UP001316087">
    <property type="component" value="Unassembled WGS sequence"/>
</dbReference>
<evidence type="ECO:0000256" key="1">
    <source>
        <dbReference type="SAM" id="Phobius"/>
    </source>
</evidence>
<dbReference type="EMBL" id="JAKZFC010000003">
    <property type="protein sequence ID" value="MCH7322484.1"/>
    <property type="molecule type" value="Genomic_DNA"/>
</dbReference>
<evidence type="ECO:0000313" key="2">
    <source>
        <dbReference type="EMBL" id="MCH7322484.1"/>
    </source>
</evidence>
<feature type="transmembrane region" description="Helical" evidence="1">
    <location>
        <begin position="6"/>
        <end position="28"/>
    </location>
</feature>
<gene>
    <name evidence="2" type="primary">ytzI</name>
    <name evidence="2" type="ORF">LZ480_11330</name>
</gene>